<evidence type="ECO:0000313" key="2">
    <source>
        <dbReference type="EMBL" id="CAB4707431.1"/>
    </source>
</evidence>
<dbReference type="EMBL" id="CAEZYH010000003">
    <property type="protein sequence ID" value="CAB4707431.1"/>
    <property type="molecule type" value="Genomic_DNA"/>
</dbReference>
<evidence type="ECO:0000313" key="4">
    <source>
        <dbReference type="EMBL" id="CAB5018292.1"/>
    </source>
</evidence>
<dbReference type="PANTHER" id="PTHR48090">
    <property type="entry name" value="UNDECAPRENYL-PHOSPHATE 4-DEOXY-4-FORMAMIDO-L-ARABINOSE TRANSFERASE-RELATED"/>
    <property type="match status" value="1"/>
</dbReference>
<dbReference type="EMBL" id="CAFBPS010000003">
    <property type="protein sequence ID" value="CAB5018292.1"/>
    <property type="molecule type" value="Genomic_DNA"/>
</dbReference>
<dbReference type="EMBL" id="CAFBMF010000004">
    <property type="protein sequence ID" value="CAB4888561.1"/>
    <property type="molecule type" value="Genomic_DNA"/>
</dbReference>
<gene>
    <name evidence="2" type="ORF">UFOPK2658_00182</name>
    <name evidence="3" type="ORF">UFOPK3494_00144</name>
    <name evidence="4" type="ORF">UFOPK4134_00118</name>
</gene>
<protein>
    <submittedName>
        <fullName evidence="3">Unannotated protein</fullName>
    </submittedName>
</protein>
<reference evidence="3" key="1">
    <citation type="submission" date="2020-05" db="EMBL/GenBank/DDBJ databases">
        <authorList>
            <person name="Chiriac C."/>
            <person name="Salcher M."/>
            <person name="Ghai R."/>
            <person name="Kavagutti S V."/>
        </authorList>
    </citation>
    <scope>NUCLEOTIDE SEQUENCE</scope>
</reference>
<organism evidence="3">
    <name type="scientific">freshwater metagenome</name>
    <dbReference type="NCBI Taxonomy" id="449393"/>
    <lineage>
        <taxon>unclassified sequences</taxon>
        <taxon>metagenomes</taxon>
        <taxon>ecological metagenomes</taxon>
    </lineage>
</organism>
<evidence type="ECO:0000259" key="1">
    <source>
        <dbReference type="Pfam" id="PF00535"/>
    </source>
</evidence>
<sequence length="241" mass="27181">MAISVVMPAYNEDSGIAEFIGELNEHLDKWQPSFFIVDDCSKDQTVVVANALAEQGITIKVVPNELNSGHGPSTVKALQLGLINEPDLVVAIDGDGQFFGSDVAKVVQLLLDSKCDIAEGVRTLRGDPIYRRFVSLTTRLLVFSRSRRFPRDANTPLRVYRPTALRQHLDALNPETMIPNLVISANSRRWKMKVQEIEVRSIPRRGLDQTSITWGKSRRQLPTRRFLKFCIGATKDFFKRD</sequence>
<accession>A0A6J7F1D9</accession>
<name>A0A6J7F1D9_9ZZZZ</name>
<dbReference type="AlphaFoldDB" id="A0A6J7F1D9"/>
<dbReference type="SUPFAM" id="SSF53448">
    <property type="entry name" value="Nucleotide-diphospho-sugar transferases"/>
    <property type="match status" value="1"/>
</dbReference>
<dbReference type="InterPro" id="IPR029044">
    <property type="entry name" value="Nucleotide-diphossugar_trans"/>
</dbReference>
<dbReference type="InterPro" id="IPR001173">
    <property type="entry name" value="Glyco_trans_2-like"/>
</dbReference>
<evidence type="ECO:0000313" key="3">
    <source>
        <dbReference type="EMBL" id="CAB4888561.1"/>
    </source>
</evidence>
<feature type="domain" description="Glycosyltransferase 2-like" evidence="1">
    <location>
        <begin position="4"/>
        <end position="166"/>
    </location>
</feature>
<proteinExistence type="predicted"/>
<dbReference type="CDD" id="cd04179">
    <property type="entry name" value="DPM_DPG-synthase_like"/>
    <property type="match status" value="1"/>
</dbReference>
<dbReference type="InterPro" id="IPR050256">
    <property type="entry name" value="Glycosyltransferase_2"/>
</dbReference>
<dbReference type="Pfam" id="PF00535">
    <property type="entry name" value="Glycos_transf_2"/>
    <property type="match status" value="1"/>
</dbReference>
<dbReference type="Gene3D" id="3.90.550.10">
    <property type="entry name" value="Spore Coat Polysaccharide Biosynthesis Protein SpsA, Chain A"/>
    <property type="match status" value="1"/>
</dbReference>